<dbReference type="STRING" id="42253.NITMOv2_2727"/>
<dbReference type="AlphaFoldDB" id="A0A0K2GDW2"/>
<feature type="transmembrane region" description="Helical" evidence="2">
    <location>
        <begin position="18"/>
        <end position="36"/>
    </location>
</feature>
<dbReference type="Pfam" id="PF03703">
    <property type="entry name" value="bPH_2"/>
    <property type="match status" value="1"/>
</dbReference>
<dbReference type="PANTHER" id="PTHR37938:SF1">
    <property type="entry name" value="BLL0215 PROTEIN"/>
    <property type="match status" value="1"/>
</dbReference>
<dbReference type="KEGG" id="nmv:NITMOv2_2727"/>
<keyword evidence="5" id="KW-1185">Reference proteome</keyword>
<feature type="region of interest" description="Disordered" evidence="1">
    <location>
        <begin position="132"/>
        <end position="152"/>
    </location>
</feature>
<dbReference type="OrthoDB" id="9794974at2"/>
<dbReference type="InterPro" id="IPR005182">
    <property type="entry name" value="YdbS-like_PH"/>
</dbReference>
<sequence length="152" mass="17215">MSEPILWSSYPSWRQFSWLYFIAAMVAWRAFLFWRFGVPGWGAWLIGALVLLATAAIIRRWARYELTPTRLIMRNGYTGREIGAVALEHIEEVDIRQGPIADFLAIGTVLVRSRGETALRLRGLSDPYGAKQRIDAARRQSRPSGAKSVSSF</sequence>
<dbReference type="PANTHER" id="PTHR37938">
    <property type="entry name" value="BLL0215 PROTEIN"/>
    <property type="match status" value="1"/>
</dbReference>
<evidence type="ECO:0000256" key="2">
    <source>
        <dbReference type="SAM" id="Phobius"/>
    </source>
</evidence>
<protein>
    <recommendedName>
        <fullName evidence="3">YdbS-like PH domain-containing protein</fullName>
    </recommendedName>
</protein>
<dbReference type="PATRIC" id="fig|42253.5.peg.2696"/>
<evidence type="ECO:0000313" key="5">
    <source>
        <dbReference type="Proteomes" id="UP000069205"/>
    </source>
</evidence>
<dbReference type="Proteomes" id="UP000069205">
    <property type="component" value="Chromosome"/>
</dbReference>
<evidence type="ECO:0000256" key="1">
    <source>
        <dbReference type="SAM" id="MobiDB-lite"/>
    </source>
</evidence>
<keyword evidence="2" id="KW-1133">Transmembrane helix</keyword>
<gene>
    <name evidence="4" type="ORF">NITMOv2_2727</name>
</gene>
<keyword evidence="2" id="KW-0812">Transmembrane</keyword>
<evidence type="ECO:0000259" key="3">
    <source>
        <dbReference type="Pfam" id="PF03703"/>
    </source>
</evidence>
<feature type="transmembrane region" description="Helical" evidence="2">
    <location>
        <begin position="42"/>
        <end position="62"/>
    </location>
</feature>
<feature type="domain" description="YdbS-like PH" evidence="3">
    <location>
        <begin position="60"/>
        <end position="127"/>
    </location>
</feature>
<dbReference type="EMBL" id="CP011801">
    <property type="protein sequence ID" value="ALA59138.1"/>
    <property type="molecule type" value="Genomic_DNA"/>
</dbReference>
<organism evidence="4 5">
    <name type="scientific">Nitrospira moscoviensis</name>
    <dbReference type="NCBI Taxonomy" id="42253"/>
    <lineage>
        <taxon>Bacteria</taxon>
        <taxon>Pseudomonadati</taxon>
        <taxon>Nitrospirota</taxon>
        <taxon>Nitrospiria</taxon>
        <taxon>Nitrospirales</taxon>
        <taxon>Nitrospiraceae</taxon>
        <taxon>Nitrospira</taxon>
    </lineage>
</organism>
<accession>A0A0K2GDW2</accession>
<reference evidence="4 5" key="1">
    <citation type="journal article" date="2015" name="Proc. Natl. Acad. Sci. U.S.A.">
        <title>Expanded metabolic versatility of ubiquitous nitrite-oxidizing bacteria from the genus Nitrospira.</title>
        <authorList>
            <person name="Koch H."/>
            <person name="Lucker S."/>
            <person name="Albertsen M."/>
            <person name="Kitzinger K."/>
            <person name="Herbold C."/>
            <person name="Spieck E."/>
            <person name="Nielsen P.H."/>
            <person name="Wagner M."/>
            <person name="Daims H."/>
        </authorList>
    </citation>
    <scope>NUCLEOTIDE SEQUENCE [LARGE SCALE GENOMIC DNA]</scope>
    <source>
        <strain evidence="4 5">NSP M-1</strain>
    </source>
</reference>
<keyword evidence="2" id="KW-0472">Membrane</keyword>
<dbReference type="RefSeq" id="WP_053380210.1">
    <property type="nucleotide sequence ID" value="NZ_CP011801.1"/>
</dbReference>
<evidence type="ECO:0000313" key="4">
    <source>
        <dbReference type="EMBL" id="ALA59138.1"/>
    </source>
</evidence>
<name>A0A0K2GDW2_NITMO</name>
<proteinExistence type="predicted"/>